<name>A0AC35G8U6_9BILA</name>
<dbReference type="Proteomes" id="UP000887580">
    <property type="component" value="Unplaced"/>
</dbReference>
<accession>A0AC35G8U6</accession>
<reference evidence="2" key="1">
    <citation type="submission" date="2022-11" db="UniProtKB">
        <authorList>
            <consortium name="WormBaseParasite"/>
        </authorList>
    </citation>
    <scope>IDENTIFICATION</scope>
</reference>
<dbReference type="WBParaSite" id="PS1159_v2.g24631.t1">
    <property type="protein sequence ID" value="PS1159_v2.g24631.t1"/>
    <property type="gene ID" value="PS1159_v2.g24631"/>
</dbReference>
<protein>
    <submittedName>
        <fullName evidence="2">Amino acid transporter transmembrane domain-containing protein</fullName>
    </submittedName>
</protein>
<organism evidence="1 2">
    <name type="scientific">Panagrolaimus sp. PS1159</name>
    <dbReference type="NCBI Taxonomy" id="55785"/>
    <lineage>
        <taxon>Eukaryota</taxon>
        <taxon>Metazoa</taxon>
        <taxon>Ecdysozoa</taxon>
        <taxon>Nematoda</taxon>
        <taxon>Chromadorea</taxon>
        <taxon>Rhabditida</taxon>
        <taxon>Tylenchina</taxon>
        <taxon>Panagrolaimomorpha</taxon>
        <taxon>Panagrolaimoidea</taxon>
        <taxon>Panagrolaimidae</taxon>
        <taxon>Panagrolaimus</taxon>
    </lineage>
</organism>
<sequence>MSGKIAKNSMNPLDGVSPPDHSYGKPHGLHWITAALFIVADMAGGGVVTLPIAMLAAGQTAGTIGIVIIAISFCYTAHLLGENWNTMCRKWPVYRDHCRKPYPEMAYRSMGRGARYCTSLVLNLMLYGVAMVYLSLSAKIMNDIVTGVFNIHIGTCLMIPILALMLFPVTLLKSPADFQWAVVTAMVTTTLSVILIFYGTATDMNACEPEAYHPSFSTSSFLLSLGTFMFGFGGHGVFPTIQHDMKEPRHFTRSSILAFAIVLALYLPITYLGYFTYGDSLKHSIINSIQSSSVQQAANFFIAIHCILTLTIVINPLNQEVEHKFKLPHAFGPTRIATRFGMMFVIVLSCLTIPDFDPILNFIGGTSVALTSAIMPCMFNLYLHANNDYEAAKRDDNNSEEGVGLLELTKRVVTQTSKFKLIINVLVIVLAIICGGITTYSAIEKLTNEGASFIAPCFTRSSITSAASEQSWHCCGHYLNVSSIPDGTCPAVI</sequence>
<evidence type="ECO:0000313" key="2">
    <source>
        <dbReference type="WBParaSite" id="PS1159_v2.g24631.t1"/>
    </source>
</evidence>
<evidence type="ECO:0000313" key="1">
    <source>
        <dbReference type="Proteomes" id="UP000887580"/>
    </source>
</evidence>
<proteinExistence type="predicted"/>